<sequence length="325" mass="34998">MSAVTNPPPESLPTPPAPHHTHHRLHRFKLALLFIAPVIAVVASWGTAIVALDKINAIQKPVSESPPPDGARLYTQNCAYCHGERGDGKGVALLSTQARYFGAEKFKFASTANGVPTDDDLLYLLRHGIPGSAMPEFTRLSEPELRAVIGHVRSLAWKGRYEALWQKAVKDVADGGDDPDPAKISRRVDEQTHLEKPIDIPASIPSATPESIARGRAVYLSDVGGCSKCHGPEGRGDGPQVKDAAFKNENGERASPRNFTMGLFKGGRDPQRLFARIKLGIPGTPMAANPNIPAKDVIDLIHFVQSLSPPPPIPTPETTIVAQKP</sequence>
<dbReference type="OrthoDB" id="9808312at2"/>
<evidence type="ECO:0000256" key="1">
    <source>
        <dbReference type="ARBA" id="ARBA00022617"/>
    </source>
</evidence>
<dbReference type="PANTHER" id="PTHR35008:SF8">
    <property type="entry name" value="ALCOHOL DEHYDROGENASE CYTOCHROME C SUBUNIT"/>
    <property type="match status" value="1"/>
</dbReference>
<dbReference type="InterPro" id="IPR009056">
    <property type="entry name" value="Cyt_c-like_dom"/>
</dbReference>
<evidence type="ECO:0000256" key="4">
    <source>
        <dbReference type="PROSITE-ProRule" id="PRU00433"/>
    </source>
</evidence>
<dbReference type="GO" id="GO:0020037">
    <property type="term" value="F:heme binding"/>
    <property type="evidence" value="ECO:0007669"/>
    <property type="project" value="InterPro"/>
</dbReference>
<feature type="transmembrane region" description="Helical" evidence="6">
    <location>
        <begin position="30"/>
        <end position="52"/>
    </location>
</feature>
<gene>
    <name evidence="8" type="ORF">FRUB_05252</name>
</gene>
<evidence type="ECO:0000256" key="3">
    <source>
        <dbReference type="ARBA" id="ARBA00023004"/>
    </source>
</evidence>
<evidence type="ECO:0000256" key="6">
    <source>
        <dbReference type="SAM" id="Phobius"/>
    </source>
</evidence>
<dbReference type="InterPro" id="IPR051459">
    <property type="entry name" value="Cytochrome_c-type_DH"/>
</dbReference>
<evidence type="ECO:0000259" key="7">
    <source>
        <dbReference type="PROSITE" id="PS51007"/>
    </source>
</evidence>
<keyword evidence="3 4" id="KW-0408">Iron</keyword>
<keyword evidence="2 4" id="KW-0479">Metal-binding</keyword>
<dbReference type="Gene3D" id="1.10.760.10">
    <property type="entry name" value="Cytochrome c-like domain"/>
    <property type="match status" value="2"/>
</dbReference>
<name>A0A225DH67_9BACT</name>
<dbReference type="Pfam" id="PF13442">
    <property type="entry name" value="Cytochrome_CBB3"/>
    <property type="match status" value="1"/>
</dbReference>
<keyword evidence="9" id="KW-1185">Reference proteome</keyword>
<evidence type="ECO:0000313" key="9">
    <source>
        <dbReference type="Proteomes" id="UP000214646"/>
    </source>
</evidence>
<evidence type="ECO:0000256" key="5">
    <source>
        <dbReference type="SAM" id="MobiDB-lite"/>
    </source>
</evidence>
<dbReference type="InterPro" id="IPR036909">
    <property type="entry name" value="Cyt_c-like_dom_sf"/>
</dbReference>
<proteinExistence type="predicted"/>
<accession>A0A225DH67</accession>
<keyword evidence="6" id="KW-0472">Membrane</keyword>
<evidence type="ECO:0000256" key="2">
    <source>
        <dbReference type="ARBA" id="ARBA00022723"/>
    </source>
</evidence>
<dbReference type="PANTHER" id="PTHR35008">
    <property type="entry name" value="BLL4482 PROTEIN-RELATED"/>
    <property type="match status" value="1"/>
</dbReference>
<dbReference type="SUPFAM" id="SSF46626">
    <property type="entry name" value="Cytochrome c"/>
    <property type="match status" value="2"/>
</dbReference>
<dbReference type="Pfam" id="PF00034">
    <property type="entry name" value="Cytochrom_C"/>
    <property type="match status" value="1"/>
</dbReference>
<dbReference type="AlphaFoldDB" id="A0A225DH67"/>
<reference evidence="9" key="1">
    <citation type="submission" date="2017-06" db="EMBL/GenBank/DDBJ databases">
        <title>Genome analysis of Fimbriiglobus ruber SP5, the first member of the order Planctomycetales with confirmed chitinolytic capability.</title>
        <authorList>
            <person name="Ravin N.V."/>
            <person name="Rakitin A.L."/>
            <person name="Ivanova A.A."/>
            <person name="Beletsky A.V."/>
            <person name="Kulichevskaya I.S."/>
            <person name="Mardanov A.V."/>
            <person name="Dedysh S.N."/>
        </authorList>
    </citation>
    <scope>NUCLEOTIDE SEQUENCE [LARGE SCALE GENOMIC DNA]</scope>
    <source>
        <strain evidence="9">SP5</strain>
    </source>
</reference>
<dbReference type="RefSeq" id="WP_161967608.1">
    <property type="nucleotide sequence ID" value="NZ_NIDE01000008.1"/>
</dbReference>
<dbReference type="GO" id="GO:0046872">
    <property type="term" value="F:metal ion binding"/>
    <property type="evidence" value="ECO:0007669"/>
    <property type="project" value="UniProtKB-KW"/>
</dbReference>
<feature type="domain" description="Cytochrome c" evidence="7">
    <location>
        <begin position="210"/>
        <end position="308"/>
    </location>
</feature>
<evidence type="ECO:0000313" key="8">
    <source>
        <dbReference type="EMBL" id="OWK40333.1"/>
    </source>
</evidence>
<keyword evidence="1 4" id="KW-0349">Heme</keyword>
<protein>
    <submittedName>
        <fullName evidence="8">Electron transport protein</fullName>
    </submittedName>
</protein>
<organism evidence="8 9">
    <name type="scientific">Fimbriiglobus ruber</name>
    <dbReference type="NCBI Taxonomy" id="1908690"/>
    <lineage>
        <taxon>Bacteria</taxon>
        <taxon>Pseudomonadati</taxon>
        <taxon>Planctomycetota</taxon>
        <taxon>Planctomycetia</taxon>
        <taxon>Gemmatales</taxon>
        <taxon>Gemmataceae</taxon>
        <taxon>Fimbriiglobus</taxon>
    </lineage>
</organism>
<comment type="caution">
    <text evidence="8">The sequence shown here is derived from an EMBL/GenBank/DDBJ whole genome shotgun (WGS) entry which is preliminary data.</text>
</comment>
<dbReference type="EMBL" id="NIDE01000008">
    <property type="protein sequence ID" value="OWK40333.1"/>
    <property type="molecule type" value="Genomic_DNA"/>
</dbReference>
<feature type="compositionally biased region" description="Pro residues" evidence="5">
    <location>
        <begin position="1"/>
        <end position="18"/>
    </location>
</feature>
<dbReference type="GO" id="GO:0009055">
    <property type="term" value="F:electron transfer activity"/>
    <property type="evidence" value="ECO:0007669"/>
    <property type="project" value="InterPro"/>
</dbReference>
<dbReference type="Proteomes" id="UP000214646">
    <property type="component" value="Unassembled WGS sequence"/>
</dbReference>
<keyword evidence="6" id="KW-1133">Transmembrane helix</keyword>
<feature type="region of interest" description="Disordered" evidence="5">
    <location>
        <begin position="1"/>
        <end position="20"/>
    </location>
</feature>
<dbReference type="PROSITE" id="PS51007">
    <property type="entry name" value="CYTC"/>
    <property type="match status" value="2"/>
</dbReference>
<feature type="domain" description="Cytochrome c" evidence="7">
    <location>
        <begin position="65"/>
        <end position="156"/>
    </location>
</feature>
<keyword evidence="6" id="KW-0812">Transmembrane</keyword>